<gene>
    <name evidence="2" type="ORF">RYS15_13715</name>
</gene>
<sequence length="220" mass="23600">MNSRQVIKRAVKTVFLGLALPLWLLCHLMGLAGNRDGVFQSFSQTVSLVPGKLGIYLRAAFYRLACPDTSDDISIGFLTVLSHRDTSIQSGVYIGPQCNIGKCFIGPNTLLGSGVHILSGSRQHDFSDPGKPIREQGGSFEKVSIGADCWLGNQAVVLTSVKDHSVVAAGSVVVAEFETGDILAGNPARRLRNRYQQAHDADGEQRGSSTEGTVREETSP</sequence>
<protein>
    <submittedName>
        <fullName evidence="2">DapH/DapD/GlmU-related protein</fullName>
    </submittedName>
</protein>
<evidence type="ECO:0000256" key="1">
    <source>
        <dbReference type="SAM" id="MobiDB-lite"/>
    </source>
</evidence>
<dbReference type="InterPro" id="IPR051159">
    <property type="entry name" value="Hexapeptide_acetyltransf"/>
</dbReference>
<proteinExistence type="predicted"/>
<accession>A0ABU3W0L9</accession>
<dbReference type="Proteomes" id="UP001269819">
    <property type="component" value="Unassembled WGS sequence"/>
</dbReference>
<evidence type="ECO:0000313" key="3">
    <source>
        <dbReference type="Proteomes" id="UP001269819"/>
    </source>
</evidence>
<keyword evidence="3" id="KW-1185">Reference proteome</keyword>
<dbReference type="RefSeq" id="WP_316974242.1">
    <property type="nucleotide sequence ID" value="NZ_JAWIIJ010000009.1"/>
</dbReference>
<evidence type="ECO:0000313" key="2">
    <source>
        <dbReference type="EMBL" id="MDV2079742.1"/>
    </source>
</evidence>
<dbReference type="Gene3D" id="2.160.10.10">
    <property type="entry name" value="Hexapeptide repeat proteins"/>
    <property type="match status" value="1"/>
</dbReference>
<dbReference type="PANTHER" id="PTHR23416">
    <property type="entry name" value="SIALIC ACID SYNTHASE-RELATED"/>
    <property type="match status" value="1"/>
</dbReference>
<dbReference type="SUPFAM" id="SSF51161">
    <property type="entry name" value="Trimeric LpxA-like enzymes"/>
    <property type="match status" value="1"/>
</dbReference>
<name>A0ABU3W0L9_9GAMM</name>
<dbReference type="EMBL" id="JAWIIJ010000009">
    <property type="protein sequence ID" value="MDV2079742.1"/>
    <property type="molecule type" value="Genomic_DNA"/>
</dbReference>
<organism evidence="2 3">
    <name type="scientific">Marinobacter xestospongiae</name>
    <dbReference type="NCBI Taxonomy" id="994319"/>
    <lineage>
        <taxon>Bacteria</taxon>
        <taxon>Pseudomonadati</taxon>
        <taxon>Pseudomonadota</taxon>
        <taxon>Gammaproteobacteria</taxon>
        <taxon>Pseudomonadales</taxon>
        <taxon>Marinobacteraceae</taxon>
        <taxon>Marinobacter</taxon>
    </lineage>
</organism>
<comment type="caution">
    <text evidence="2">The sequence shown here is derived from an EMBL/GenBank/DDBJ whole genome shotgun (WGS) entry which is preliminary data.</text>
</comment>
<feature type="region of interest" description="Disordered" evidence="1">
    <location>
        <begin position="196"/>
        <end position="220"/>
    </location>
</feature>
<reference evidence="2 3" key="1">
    <citation type="submission" date="2023-10" db="EMBL/GenBank/DDBJ databases">
        <title>Characteristics and mechanism of a salt-tolerant marine origin heterotrophic nitrifying- aerobic denitrifying bacteria Marinobacter xestospongiae HN1.</title>
        <authorList>
            <person name="Qi R."/>
        </authorList>
    </citation>
    <scope>NUCLEOTIDE SEQUENCE [LARGE SCALE GENOMIC DNA]</scope>
    <source>
        <strain evidence="2 3">HN1</strain>
    </source>
</reference>
<dbReference type="InterPro" id="IPR011004">
    <property type="entry name" value="Trimer_LpxA-like_sf"/>
</dbReference>